<name>A0A4Y2VH86_ARAVE</name>
<proteinExistence type="predicted"/>
<organism evidence="1 2">
    <name type="scientific">Araneus ventricosus</name>
    <name type="common">Orbweaver spider</name>
    <name type="synonym">Epeira ventricosa</name>
    <dbReference type="NCBI Taxonomy" id="182803"/>
    <lineage>
        <taxon>Eukaryota</taxon>
        <taxon>Metazoa</taxon>
        <taxon>Ecdysozoa</taxon>
        <taxon>Arthropoda</taxon>
        <taxon>Chelicerata</taxon>
        <taxon>Arachnida</taxon>
        <taxon>Araneae</taxon>
        <taxon>Araneomorphae</taxon>
        <taxon>Entelegynae</taxon>
        <taxon>Araneoidea</taxon>
        <taxon>Araneidae</taxon>
        <taxon>Araneus</taxon>
    </lineage>
</organism>
<reference evidence="1 2" key="1">
    <citation type="journal article" date="2019" name="Sci. Rep.">
        <title>Orb-weaving spider Araneus ventricosus genome elucidates the spidroin gene catalogue.</title>
        <authorList>
            <person name="Kono N."/>
            <person name="Nakamura H."/>
            <person name="Ohtoshi R."/>
            <person name="Moran D.A.P."/>
            <person name="Shinohara A."/>
            <person name="Yoshida Y."/>
            <person name="Fujiwara M."/>
            <person name="Mori M."/>
            <person name="Tomita M."/>
            <person name="Arakawa K."/>
        </authorList>
    </citation>
    <scope>NUCLEOTIDE SEQUENCE [LARGE SCALE GENOMIC DNA]</scope>
</reference>
<dbReference type="OrthoDB" id="10030726at2759"/>
<dbReference type="EMBL" id="BGPR01046141">
    <property type="protein sequence ID" value="GBO23107.1"/>
    <property type="molecule type" value="Genomic_DNA"/>
</dbReference>
<evidence type="ECO:0000313" key="1">
    <source>
        <dbReference type="EMBL" id="GBO23107.1"/>
    </source>
</evidence>
<accession>A0A4Y2VH86</accession>
<keyword evidence="2" id="KW-1185">Reference proteome</keyword>
<protein>
    <submittedName>
        <fullName evidence="1">Uncharacterized protein</fullName>
    </submittedName>
</protein>
<dbReference type="AlphaFoldDB" id="A0A4Y2VH86"/>
<dbReference type="Proteomes" id="UP000499080">
    <property type="component" value="Unassembled WGS sequence"/>
</dbReference>
<sequence length="121" mass="13382">METDISVKALTTEDAWSSVRFKGTARDLLLGQRKLNSDATILAKKSLGKPLQPCGALGTHLHLKDGVLYRKWRVTMEALLMAILPKAENSREILRGTHDSTSDHFGVIENFEAKPRAILLG</sequence>
<comment type="caution">
    <text evidence="1">The sequence shown here is derived from an EMBL/GenBank/DDBJ whole genome shotgun (WGS) entry which is preliminary data.</text>
</comment>
<evidence type="ECO:0000313" key="2">
    <source>
        <dbReference type="Proteomes" id="UP000499080"/>
    </source>
</evidence>
<gene>
    <name evidence="1" type="ORF">AVEN_25268_1</name>
</gene>